<reference evidence="5 6" key="1">
    <citation type="submission" date="2021-06" db="EMBL/GenBank/DDBJ databases">
        <title>Bacillus sp. RD4P76, an endophyte from a halophyte.</title>
        <authorList>
            <person name="Sun J.-Q."/>
        </authorList>
    </citation>
    <scope>NUCLEOTIDE SEQUENCE [LARGE SCALE GENOMIC DNA]</scope>
    <source>
        <strain evidence="5 6">JCM 17098</strain>
    </source>
</reference>
<dbReference type="RefSeq" id="WP_088076313.1">
    <property type="nucleotide sequence ID" value="NZ_JAHQCR010000030.1"/>
</dbReference>
<dbReference type="GO" id="GO:0016787">
    <property type="term" value="F:hydrolase activity"/>
    <property type="evidence" value="ECO:0007669"/>
    <property type="project" value="UniProtKB-KW"/>
</dbReference>
<name>A0ABS6JR43_9BACI</name>
<dbReference type="SFLD" id="SFLDS00003">
    <property type="entry name" value="Haloacid_Dehalogenase"/>
    <property type="match status" value="1"/>
</dbReference>
<evidence type="ECO:0000313" key="5">
    <source>
        <dbReference type="EMBL" id="MBU9721010.1"/>
    </source>
</evidence>
<keyword evidence="6" id="KW-1185">Reference proteome</keyword>
<dbReference type="InterPro" id="IPR006439">
    <property type="entry name" value="HAD-SF_hydro_IA"/>
</dbReference>
<comment type="cofactor">
    <cofactor evidence="1">
        <name>Mg(2+)</name>
        <dbReference type="ChEBI" id="CHEBI:18420"/>
    </cofactor>
</comment>
<dbReference type="SFLD" id="SFLDG01129">
    <property type="entry name" value="C1.5:_HAD__Beta-PGM__Phosphata"/>
    <property type="match status" value="1"/>
</dbReference>
<evidence type="ECO:0000256" key="2">
    <source>
        <dbReference type="ARBA" id="ARBA00022723"/>
    </source>
</evidence>
<dbReference type="InterPro" id="IPR036412">
    <property type="entry name" value="HAD-like_sf"/>
</dbReference>
<keyword evidence="4" id="KW-0460">Magnesium</keyword>
<evidence type="ECO:0000256" key="4">
    <source>
        <dbReference type="ARBA" id="ARBA00022842"/>
    </source>
</evidence>
<organism evidence="5 6">
    <name type="scientific">Evansella alkalicola</name>
    <dbReference type="NCBI Taxonomy" id="745819"/>
    <lineage>
        <taxon>Bacteria</taxon>
        <taxon>Bacillati</taxon>
        <taxon>Bacillota</taxon>
        <taxon>Bacilli</taxon>
        <taxon>Bacillales</taxon>
        <taxon>Bacillaceae</taxon>
        <taxon>Evansella</taxon>
    </lineage>
</organism>
<dbReference type="InterPro" id="IPR051400">
    <property type="entry name" value="HAD-like_hydrolase"/>
</dbReference>
<dbReference type="EMBL" id="JAHQCR010000030">
    <property type="protein sequence ID" value="MBU9721010.1"/>
    <property type="molecule type" value="Genomic_DNA"/>
</dbReference>
<dbReference type="PRINTS" id="PR00413">
    <property type="entry name" value="HADHALOGNASE"/>
</dbReference>
<keyword evidence="3 5" id="KW-0378">Hydrolase</keyword>
<evidence type="ECO:0000313" key="6">
    <source>
        <dbReference type="Proteomes" id="UP000790580"/>
    </source>
</evidence>
<dbReference type="InterPro" id="IPR023214">
    <property type="entry name" value="HAD_sf"/>
</dbReference>
<keyword evidence="2" id="KW-0479">Metal-binding</keyword>
<dbReference type="Gene3D" id="3.40.50.1000">
    <property type="entry name" value="HAD superfamily/HAD-like"/>
    <property type="match status" value="1"/>
</dbReference>
<accession>A0ABS6JR43</accession>
<dbReference type="Gene3D" id="1.20.120.710">
    <property type="entry name" value="Haloacid dehalogenase hydrolase-like domain"/>
    <property type="match status" value="1"/>
</dbReference>
<dbReference type="Proteomes" id="UP000790580">
    <property type="component" value="Unassembled WGS sequence"/>
</dbReference>
<comment type="caution">
    <text evidence="5">The sequence shown here is derived from an EMBL/GenBank/DDBJ whole genome shotgun (WGS) entry which is preliminary data.</text>
</comment>
<dbReference type="SUPFAM" id="SSF56784">
    <property type="entry name" value="HAD-like"/>
    <property type="match status" value="1"/>
</dbReference>
<dbReference type="PANTHER" id="PTHR46470">
    <property type="entry name" value="N-ACYLNEURAMINATE-9-PHOSPHATASE"/>
    <property type="match status" value="1"/>
</dbReference>
<gene>
    <name evidence="5" type="ORF">KS407_06075</name>
</gene>
<dbReference type="PANTHER" id="PTHR46470:SF2">
    <property type="entry name" value="GLYCERALDEHYDE 3-PHOSPHATE PHOSPHATASE"/>
    <property type="match status" value="1"/>
</dbReference>
<proteinExistence type="predicted"/>
<protein>
    <submittedName>
        <fullName evidence="5">HAD family hydrolase</fullName>
    </submittedName>
</protein>
<sequence>MIGVKERREIKACFFDLDDTLYDQLVPFKNAAKSIGILNDINYGKLFKTVRHYSDTLWKEAYCTGEMSLQELRVQRLVRAFHDFDIKLSEDNAEKLQQIYLDYQQRIIPFAGVVSLMKSLQQEGYLVGILSNGPVDHQLSKLKTLHIVDIIPEDFIFVSDGVGIAKPDKGIFIYVQEKLGLSPENCFYVGDSWVNDVIPSHHAGWNSVWFNFRKRKPLSDFNGYREIRNYIEVNGFETFQ</sequence>
<evidence type="ECO:0000256" key="3">
    <source>
        <dbReference type="ARBA" id="ARBA00022801"/>
    </source>
</evidence>
<dbReference type="Pfam" id="PF00702">
    <property type="entry name" value="Hydrolase"/>
    <property type="match status" value="1"/>
</dbReference>
<dbReference type="NCBIfam" id="TIGR01549">
    <property type="entry name" value="HAD-SF-IA-v1"/>
    <property type="match status" value="1"/>
</dbReference>
<evidence type="ECO:0000256" key="1">
    <source>
        <dbReference type="ARBA" id="ARBA00001946"/>
    </source>
</evidence>